<dbReference type="Pfam" id="PF14693">
    <property type="entry name" value="Ribosomal_TL5_C"/>
    <property type="match status" value="1"/>
</dbReference>
<comment type="subunit">
    <text evidence="5">Part of the 50S ribosomal subunit; part of the 5S rRNA/L5/L18/L25 subcomplex. Contacts the 5S rRNA. Binds to the 5S rRNA independently of L5 and L18.</text>
</comment>
<feature type="region of interest" description="Disordered" evidence="6">
    <location>
        <begin position="184"/>
        <end position="213"/>
    </location>
</feature>
<evidence type="ECO:0000256" key="2">
    <source>
        <dbReference type="ARBA" id="ARBA00022884"/>
    </source>
</evidence>
<evidence type="ECO:0000259" key="7">
    <source>
        <dbReference type="Pfam" id="PF01386"/>
    </source>
</evidence>
<comment type="similarity">
    <text evidence="5">Belongs to the bacterial ribosomal protein bL25 family. CTC subfamily.</text>
</comment>
<evidence type="ECO:0000313" key="9">
    <source>
        <dbReference type="EMBL" id="SMD32942.1"/>
    </source>
</evidence>
<dbReference type="STRING" id="692418.SAMN04488029_1303"/>
<feature type="compositionally biased region" description="Acidic residues" evidence="6">
    <location>
        <begin position="189"/>
        <end position="204"/>
    </location>
</feature>
<evidence type="ECO:0000256" key="1">
    <source>
        <dbReference type="ARBA" id="ARBA00022730"/>
    </source>
</evidence>
<dbReference type="HAMAP" id="MF_01334">
    <property type="entry name" value="Ribosomal_bL25_CTC"/>
    <property type="match status" value="1"/>
</dbReference>
<dbReference type="InterPro" id="IPR020930">
    <property type="entry name" value="Ribosomal_uL5_bac-type"/>
</dbReference>
<evidence type="ECO:0000256" key="5">
    <source>
        <dbReference type="HAMAP-Rule" id="MF_01334"/>
    </source>
</evidence>
<dbReference type="Proteomes" id="UP000192472">
    <property type="component" value="Unassembled WGS sequence"/>
</dbReference>
<dbReference type="PANTHER" id="PTHR33284">
    <property type="entry name" value="RIBOSOMAL PROTEIN L25/GLN-TRNA SYNTHETASE, ANTI-CODON-BINDING DOMAIN-CONTAINING PROTEIN"/>
    <property type="match status" value="1"/>
</dbReference>
<dbReference type="GO" id="GO:0006412">
    <property type="term" value="P:translation"/>
    <property type="evidence" value="ECO:0007669"/>
    <property type="project" value="UniProtKB-UniRule"/>
</dbReference>
<evidence type="ECO:0000256" key="3">
    <source>
        <dbReference type="ARBA" id="ARBA00022980"/>
    </source>
</evidence>
<evidence type="ECO:0000256" key="6">
    <source>
        <dbReference type="SAM" id="MobiDB-lite"/>
    </source>
</evidence>
<dbReference type="InterPro" id="IPR037121">
    <property type="entry name" value="Ribosomal_bL25_C"/>
</dbReference>
<dbReference type="CDD" id="cd00495">
    <property type="entry name" value="Ribosomal_L25_TL5_CTC"/>
    <property type="match status" value="1"/>
</dbReference>
<sequence>MKTIEIVGYKRANLGKTEAKSLRAEGQVPCVIYGGEEQIHFSAPAILFRELVYTAEAHFVKVNVEGTEYGCIMQDIQFHPVSEMILHVDFLQWFAGKPIKMDIPVHLTGVSKGVSNGGTLIHKRRLLTIKALPKNMPEHIDLDITALDFGKAIKVSDVITDNFEILDTPQASIAVVEVPRALRGKSIDDEGEEEGVEGAEEGAGGEEAPAAAE</sequence>
<evidence type="ECO:0000313" key="10">
    <source>
        <dbReference type="Proteomes" id="UP000192472"/>
    </source>
</evidence>
<dbReference type="GO" id="GO:0003735">
    <property type="term" value="F:structural constituent of ribosome"/>
    <property type="evidence" value="ECO:0007669"/>
    <property type="project" value="InterPro"/>
</dbReference>
<protein>
    <recommendedName>
        <fullName evidence="5">Large ribosomal subunit protein bL25</fullName>
    </recommendedName>
    <alternativeName>
        <fullName evidence="5">General stress protein CTC</fullName>
    </alternativeName>
</protein>
<dbReference type="InterPro" id="IPR001021">
    <property type="entry name" value="Ribosomal_bL25_long"/>
</dbReference>
<dbReference type="Gene3D" id="2.170.120.20">
    <property type="entry name" value="Ribosomal protein L25, beta domain"/>
    <property type="match status" value="1"/>
</dbReference>
<keyword evidence="10" id="KW-1185">Reference proteome</keyword>
<dbReference type="InterPro" id="IPR020057">
    <property type="entry name" value="Ribosomal_bL25_b-dom"/>
</dbReference>
<dbReference type="PANTHER" id="PTHR33284:SF1">
    <property type="entry name" value="RIBOSOMAL PROTEIN L25_GLN-TRNA SYNTHETASE, ANTI-CODON-BINDING DOMAIN-CONTAINING PROTEIN"/>
    <property type="match status" value="1"/>
</dbReference>
<gene>
    <name evidence="5" type="primary">rplY</name>
    <name evidence="5" type="synonym">ctc</name>
    <name evidence="9" type="ORF">SAMN04488029_1303</name>
</gene>
<organism evidence="9 10">
    <name type="scientific">Reichenbachiella faecimaris</name>
    <dbReference type="NCBI Taxonomy" id="692418"/>
    <lineage>
        <taxon>Bacteria</taxon>
        <taxon>Pseudomonadati</taxon>
        <taxon>Bacteroidota</taxon>
        <taxon>Cytophagia</taxon>
        <taxon>Cytophagales</taxon>
        <taxon>Reichenbachiellaceae</taxon>
        <taxon>Reichenbachiella</taxon>
    </lineage>
</organism>
<comment type="function">
    <text evidence="5">This is one of the proteins that binds to the 5S RNA in the ribosome where it forms part of the central protuberance.</text>
</comment>
<accession>A0A1W2G918</accession>
<dbReference type="EMBL" id="FWYF01000001">
    <property type="protein sequence ID" value="SMD32942.1"/>
    <property type="molecule type" value="Genomic_DNA"/>
</dbReference>
<reference evidence="9 10" key="1">
    <citation type="submission" date="2017-04" db="EMBL/GenBank/DDBJ databases">
        <authorList>
            <person name="Afonso C.L."/>
            <person name="Miller P.J."/>
            <person name="Scott M.A."/>
            <person name="Spackman E."/>
            <person name="Goraichik I."/>
            <person name="Dimitrov K.M."/>
            <person name="Suarez D.L."/>
            <person name="Swayne D.E."/>
        </authorList>
    </citation>
    <scope>NUCLEOTIDE SEQUENCE [LARGE SCALE GENOMIC DNA]</scope>
    <source>
        <strain evidence="9 10">DSM 26133</strain>
    </source>
</reference>
<dbReference type="Pfam" id="PF01386">
    <property type="entry name" value="Ribosomal_L25p"/>
    <property type="match status" value="1"/>
</dbReference>
<dbReference type="RefSeq" id="WP_084371576.1">
    <property type="nucleotide sequence ID" value="NZ_FWYF01000001.1"/>
</dbReference>
<feature type="domain" description="Large ribosomal subunit protein bL25 L25" evidence="7">
    <location>
        <begin position="9"/>
        <end position="90"/>
    </location>
</feature>
<dbReference type="AlphaFoldDB" id="A0A1W2G918"/>
<dbReference type="Gene3D" id="2.40.240.10">
    <property type="entry name" value="Ribosomal Protein L25, Chain P"/>
    <property type="match status" value="1"/>
</dbReference>
<keyword evidence="3 5" id="KW-0689">Ribosomal protein</keyword>
<keyword evidence="1 5" id="KW-0699">rRNA-binding</keyword>
<dbReference type="SUPFAM" id="SSF50715">
    <property type="entry name" value="Ribosomal protein L25-like"/>
    <property type="match status" value="1"/>
</dbReference>
<dbReference type="NCBIfam" id="TIGR00731">
    <property type="entry name" value="bL25_bact_ctc"/>
    <property type="match status" value="1"/>
</dbReference>
<dbReference type="InterPro" id="IPR029751">
    <property type="entry name" value="Ribosomal_L25_dom"/>
</dbReference>
<dbReference type="InterPro" id="IPR011035">
    <property type="entry name" value="Ribosomal_bL25/Gln-tRNA_synth"/>
</dbReference>
<keyword evidence="2 5" id="KW-0694">RNA-binding</keyword>
<dbReference type="NCBIfam" id="NF004132">
    <property type="entry name" value="PRK05618.2-2"/>
    <property type="match status" value="1"/>
</dbReference>
<feature type="domain" description="Large ribosomal subunit protein bL25 beta" evidence="8">
    <location>
        <begin position="99"/>
        <end position="180"/>
    </location>
</feature>
<dbReference type="GO" id="GO:0022625">
    <property type="term" value="C:cytosolic large ribosomal subunit"/>
    <property type="evidence" value="ECO:0007669"/>
    <property type="project" value="TreeGrafter"/>
</dbReference>
<dbReference type="OrthoDB" id="9786489at2"/>
<keyword evidence="4 5" id="KW-0687">Ribonucleoprotein</keyword>
<name>A0A1W2G918_REIFA</name>
<dbReference type="GO" id="GO:0008097">
    <property type="term" value="F:5S rRNA binding"/>
    <property type="evidence" value="ECO:0007669"/>
    <property type="project" value="InterPro"/>
</dbReference>
<proteinExistence type="inferred from homology"/>
<dbReference type="InterPro" id="IPR020056">
    <property type="entry name" value="Rbsml_bL25/Gln-tRNA_synth_N"/>
</dbReference>
<evidence type="ECO:0000259" key="8">
    <source>
        <dbReference type="Pfam" id="PF14693"/>
    </source>
</evidence>
<evidence type="ECO:0000256" key="4">
    <source>
        <dbReference type="ARBA" id="ARBA00023274"/>
    </source>
</evidence>